<organism evidence="1">
    <name type="scientific">viral metagenome</name>
    <dbReference type="NCBI Taxonomy" id="1070528"/>
    <lineage>
        <taxon>unclassified sequences</taxon>
        <taxon>metagenomes</taxon>
        <taxon>organismal metagenomes</taxon>
    </lineage>
</organism>
<protein>
    <recommendedName>
        <fullName evidence="2">Protein kinase domain-containing protein</fullName>
    </recommendedName>
</protein>
<accession>A0A6C0F950</accession>
<evidence type="ECO:0008006" key="2">
    <source>
        <dbReference type="Google" id="ProtNLM"/>
    </source>
</evidence>
<reference evidence="1" key="1">
    <citation type="journal article" date="2020" name="Nature">
        <title>Giant virus diversity and host interactions through global metagenomics.</title>
        <authorList>
            <person name="Schulz F."/>
            <person name="Roux S."/>
            <person name="Paez-Espino D."/>
            <person name="Jungbluth S."/>
            <person name="Walsh D.A."/>
            <person name="Denef V.J."/>
            <person name="McMahon K.D."/>
            <person name="Konstantinidis K.T."/>
            <person name="Eloe-Fadrosh E.A."/>
            <person name="Kyrpides N.C."/>
            <person name="Woyke T."/>
        </authorList>
    </citation>
    <scope>NUCLEOTIDE SEQUENCE</scope>
    <source>
        <strain evidence="1">GVMAG-S-ERX555967-131</strain>
    </source>
</reference>
<dbReference type="InterPro" id="IPR011009">
    <property type="entry name" value="Kinase-like_dom_sf"/>
</dbReference>
<proteinExistence type="predicted"/>
<name>A0A6C0F950_9ZZZZ</name>
<sequence>MDRYNCVLDNFGSKITENYTFKKMANLPFGLQGIIRSGTQGNIYAGTKQKYTFRVGKKVKDDYQNKNTDFVVKIMYNSKYNIRDINRTINAQQLVRGQICPHFALAYGQFHLKSAPFVGIKGYGVKKFAKPTEKVKNTLITEGAAVGVIMENLGDITMHDYLYWKPEKDELKQILFQCYIGIYALVKILKMNHGDFQFNNIMLLQLSKPKVFRYKINEQLYVVKAKKFYPVIIDINGNLFGEKVSDMRDIRYLNKQINKHKRDLFQSLNLIYRSRLNSFFKYNFDEYKVNERYENRNILYSNKPTYIFP</sequence>
<evidence type="ECO:0000313" key="1">
    <source>
        <dbReference type="EMBL" id="QHT37371.1"/>
    </source>
</evidence>
<dbReference type="EMBL" id="MN738794">
    <property type="protein sequence ID" value="QHT37371.1"/>
    <property type="molecule type" value="Genomic_DNA"/>
</dbReference>
<dbReference type="AlphaFoldDB" id="A0A6C0F950"/>
<dbReference type="SUPFAM" id="SSF56112">
    <property type="entry name" value="Protein kinase-like (PK-like)"/>
    <property type="match status" value="1"/>
</dbReference>